<evidence type="ECO:0000313" key="2">
    <source>
        <dbReference type="EMBL" id="KAK1758866.1"/>
    </source>
</evidence>
<dbReference type="Proteomes" id="UP001239445">
    <property type="component" value="Unassembled WGS sequence"/>
</dbReference>
<reference evidence="2" key="1">
    <citation type="submission" date="2023-06" db="EMBL/GenBank/DDBJ databases">
        <title>Genome-scale phylogeny and comparative genomics of the fungal order Sordariales.</title>
        <authorList>
            <consortium name="Lawrence Berkeley National Laboratory"/>
            <person name="Hensen N."/>
            <person name="Bonometti L."/>
            <person name="Westerberg I."/>
            <person name="Brannstrom I.O."/>
            <person name="Guillou S."/>
            <person name="Cros-Aarteil S."/>
            <person name="Calhoun S."/>
            <person name="Haridas S."/>
            <person name="Kuo A."/>
            <person name="Mondo S."/>
            <person name="Pangilinan J."/>
            <person name="Riley R."/>
            <person name="Labutti K."/>
            <person name="Andreopoulos B."/>
            <person name="Lipzen A."/>
            <person name="Chen C."/>
            <person name="Yanf M."/>
            <person name="Daum C."/>
            <person name="Ng V."/>
            <person name="Clum A."/>
            <person name="Steindorff A."/>
            <person name="Ohm R."/>
            <person name="Martin F."/>
            <person name="Silar P."/>
            <person name="Natvig D."/>
            <person name="Lalanne C."/>
            <person name="Gautier V."/>
            <person name="Ament-Velasquez S.L."/>
            <person name="Kruys A."/>
            <person name="Hutchinson M.I."/>
            <person name="Powell A.J."/>
            <person name="Barry K."/>
            <person name="Miller A.N."/>
            <person name="Grigoriev I.V."/>
            <person name="Debuchy R."/>
            <person name="Gladieux P."/>
            <person name="Thoren M.H."/>
            <person name="Johannesson H."/>
        </authorList>
    </citation>
    <scope>NUCLEOTIDE SEQUENCE</scope>
    <source>
        <strain evidence="2">PSN4</strain>
    </source>
</reference>
<dbReference type="InterPro" id="IPR002575">
    <property type="entry name" value="Aminoglycoside_PTrfase"/>
</dbReference>
<organism evidence="2 3">
    <name type="scientific">Echria macrotheca</name>
    <dbReference type="NCBI Taxonomy" id="438768"/>
    <lineage>
        <taxon>Eukaryota</taxon>
        <taxon>Fungi</taxon>
        <taxon>Dikarya</taxon>
        <taxon>Ascomycota</taxon>
        <taxon>Pezizomycotina</taxon>
        <taxon>Sordariomycetes</taxon>
        <taxon>Sordariomycetidae</taxon>
        <taxon>Sordariales</taxon>
        <taxon>Schizotheciaceae</taxon>
        <taxon>Echria</taxon>
    </lineage>
</organism>
<dbReference type="EMBL" id="MU839828">
    <property type="protein sequence ID" value="KAK1758866.1"/>
    <property type="molecule type" value="Genomic_DNA"/>
</dbReference>
<keyword evidence="3" id="KW-1185">Reference proteome</keyword>
<gene>
    <name evidence="2" type="ORF">QBC47DRAFT_370676</name>
</gene>
<dbReference type="Pfam" id="PF01636">
    <property type="entry name" value="APH"/>
    <property type="match status" value="1"/>
</dbReference>
<dbReference type="Gene3D" id="3.30.200.20">
    <property type="entry name" value="Phosphorylase Kinase, domain 1"/>
    <property type="match status" value="1"/>
</dbReference>
<evidence type="ECO:0000259" key="1">
    <source>
        <dbReference type="Pfam" id="PF01636"/>
    </source>
</evidence>
<dbReference type="InterPro" id="IPR011009">
    <property type="entry name" value="Kinase-like_dom_sf"/>
</dbReference>
<accession>A0AAJ0BIJ2</accession>
<dbReference type="Gene3D" id="3.90.1200.10">
    <property type="match status" value="1"/>
</dbReference>
<sequence length="427" mass="49204">MALPEQDGLRWKDTLFDVVPEWTREPSVEAIEKVCRQQLSIPPDESCEVVFFASGLFNKLYKIRRANSDSLVMRVTLPVYPHHKTRAEVATLRWVRDNTSIPVPEIFAFDNTNNNEIGFEWILMELIPGAPAHTRWWDMSMEQKVAFTKQMAKFQAELCGSFQKADSLFRNIGTLDICSTTPDPVKDSKAVAPGLLVSHEFFMGDHLHYDIPRGPFRSSHDWLRTKLDIILRHQTAVLNSSEDEDEREDAEDISAVASKLLALVPKVFAHLQTLEEREPETTAAVYHHDLHLNNILVDEHGEITGVLDWECVSALPIWMSAKVPKYLEGPVREEEPHRETYGDLEERGEDSLYFIHRMEYEATYLREVYKARLKELWPGWPLEEGHAEIDLFEAIEHCDGIFSKRVGRWADRVLDGDMVRFDISNST</sequence>
<evidence type="ECO:0000313" key="3">
    <source>
        <dbReference type="Proteomes" id="UP001239445"/>
    </source>
</evidence>
<dbReference type="SUPFAM" id="SSF56112">
    <property type="entry name" value="Protein kinase-like (PK-like)"/>
    <property type="match status" value="1"/>
</dbReference>
<proteinExistence type="predicted"/>
<name>A0AAJ0BIJ2_9PEZI</name>
<dbReference type="PANTHER" id="PTHR21310:SF13">
    <property type="entry name" value="AMINOGLYCOSIDE PHOSPHOTRANSFERASE DOMAIN-CONTAINING PROTEIN"/>
    <property type="match status" value="1"/>
</dbReference>
<feature type="domain" description="Aminoglycoside phosphotransferase" evidence="1">
    <location>
        <begin position="49"/>
        <end position="313"/>
    </location>
</feature>
<comment type="caution">
    <text evidence="2">The sequence shown here is derived from an EMBL/GenBank/DDBJ whole genome shotgun (WGS) entry which is preliminary data.</text>
</comment>
<dbReference type="InterPro" id="IPR051678">
    <property type="entry name" value="AGP_Transferase"/>
</dbReference>
<dbReference type="AlphaFoldDB" id="A0AAJ0BIJ2"/>
<dbReference type="PANTHER" id="PTHR21310">
    <property type="entry name" value="AMINOGLYCOSIDE PHOSPHOTRANSFERASE-RELATED-RELATED"/>
    <property type="match status" value="1"/>
</dbReference>
<protein>
    <submittedName>
        <fullName evidence="2">Phosphotransferase enzyme family-domain-containing protein</fullName>
    </submittedName>
</protein>